<feature type="transmembrane region" description="Helical" evidence="6">
    <location>
        <begin position="393"/>
        <end position="413"/>
    </location>
</feature>
<sequence>MTLDTVAHGGVPGNRKSSAYRQPHSRESSVTSGSLSRNYSSKKRKKRKSENKNKKLAVVELANSFIWMRIFRPAMSLCANTKEFAPIWSAMFGMEIMQNFTNGTPESYGGVGYEMRLLAKGSPDHRPPSMINLTSEEYERSLLKVKVQICVQFFKVGEIDTLKEQFTADVVVKAKWREPTLDGQNKTSESIEFNKFWNPKLYIENSLGDPKEQIRYRLLYNDKGEAFITEKRVIKGTFMENLELDDFPFDVQDLTITVASELPSYEVELIEDLDDHHVVNKQSFVDEQEWHLYMHTECSRRDLVIDQADNSVRRSALSVKCRAARRPGYFVWNIFLVTFLICTLAFATFSVEKKLPQNRLQLSFTLVLTAVAFKSVVNSSLPRISYLTYMDKYLLAAMIMLSAVCVWHALVTVVKETIADKAETIVLISLGIIYVIYNVGFLIIIYLYPWKKRRTMAQKDRDYTINCAAQYSISRPERFDSYRGRRKLSALLKQAGRSTVGEEQVVARRKDSGCGLSEVLHCNPSSAVDLLSVSTTLDKRTEQEEAM</sequence>
<evidence type="ECO:0000259" key="7">
    <source>
        <dbReference type="Pfam" id="PF02931"/>
    </source>
</evidence>
<feature type="domain" description="Neurotransmitter-gated ion-channel ligand-binding" evidence="7">
    <location>
        <begin position="144"/>
        <end position="294"/>
    </location>
</feature>
<dbReference type="Pfam" id="PF02931">
    <property type="entry name" value="Neur_chan_LBD"/>
    <property type="match status" value="1"/>
</dbReference>
<evidence type="ECO:0000256" key="1">
    <source>
        <dbReference type="ARBA" id="ARBA00004141"/>
    </source>
</evidence>
<keyword evidence="4 6" id="KW-0472">Membrane</keyword>
<keyword evidence="9" id="KW-1185">Reference proteome</keyword>
<dbReference type="FunFam" id="2.70.170.10:FF:000053">
    <property type="entry name" value="Predicted protein"/>
    <property type="match status" value="1"/>
</dbReference>
<evidence type="ECO:0000256" key="2">
    <source>
        <dbReference type="ARBA" id="ARBA00022692"/>
    </source>
</evidence>
<protein>
    <recommendedName>
        <fullName evidence="7">Neurotransmitter-gated ion-channel ligand-binding domain-containing protein</fullName>
    </recommendedName>
</protein>
<evidence type="ECO:0000256" key="6">
    <source>
        <dbReference type="SAM" id="Phobius"/>
    </source>
</evidence>
<keyword evidence="2 6" id="KW-0812">Transmembrane</keyword>
<name>A0A8W8LF88_MAGGI</name>
<dbReference type="Gene3D" id="1.20.58.390">
    <property type="entry name" value="Neurotransmitter-gated ion-channel transmembrane domain"/>
    <property type="match status" value="1"/>
</dbReference>
<dbReference type="GO" id="GO:0016020">
    <property type="term" value="C:membrane"/>
    <property type="evidence" value="ECO:0007669"/>
    <property type="project" value="UniProtKB-SubCell"/>
</dbReference>
<organism evidence="8 9">
    <name type="scientific">Magallana gigas</name>
    <name type="common">Pacific oyster</name>
    <name type="synonym">Crassostrea gigas</name>
    <dbReference type="NCBI Taxonomy" id="29159"/>
    <lineage>
        <taxon>Eukaryota</taxon>
        <taxon>Metazoa</taxon>
        <taxon>Spiralia</taxon>
        <taxon>Lophotrochozoa</taxon>
        <taxon>Mollusca</taxon>
        <taxon>Bivalvia</taxon>
        <taxon>Autobranchia</taxon>
        <taxon>Pteriomorphia</taxon>
        <taxon>Ostreida</taxon>
        <taxon>Ostreoidea</taxon>
        <taxon>Ostreidae</taxon>
        <taxon>Magallana</taxon>
    </lineage>
</organism>
<feature type="compositionally biased region" description="Basic residues" evidence="5">
    <location>
        <begin position="40"/>
        <end position="49"/>
    </location>
</feature>
<evidence type="ECO:0000256" key="3">
    <source>
        <dbReference type="ARBA" id="ARBA00022989"/>
    </source>
</evidence>
<dbReference type="AlphaFoldDB" id="A0A8W8LF88"/>
<dbReference type="InterPro" id="IPR038050">
    <property type="entry name" value="Neuro_actylchol_rec"/>
</dbReference>
<dbReference type="InterPro" id="IPR036719">
    <property type="entry name" value="Neuro-gated_channel_TM_sf"/>
</dbReference>
<evidence type="ECO:0000313" key="9">
    <source>
        <dbReference type="Proteomes" id="UP000005408"/>
    </source>
</evidence>
<accession>A0A8W8LF88</accession>
<dbReference type="GO" id="GO:0004888">
    <property type="term" value="F:transmembrane signaling receptor activity"/>
    <property type="evidence" value="ECO:0007669"/>
    <property type="project" value="InterPro"/>
</dbReference>
<dbReference type="SUPFAM" id="SSF90112">
    <property type="entry name" value="Neurotransmitter-gated ion-channel transmembrane pore"/>
    <property type="match status" value="1"/>
</dbReference>
<feature type="transmembrane region" description="Helical" evidence="6">
    <location>
        <begin position="425"/>
        <end position="448"/>
    </location>
</feature>
<dbReference type="Proteomes" id="UP000005408">
    <property type="component" value="Unassembled WGS sequence"/>
</dbReference>
<evidence type="ECO:0000256" key="5">
    <source>
        <dbReference type="SAM" id="MobiDB-lite"/>
    </source>
</evidence>
<dbReference type="Gene3D" id="2.70.170.10">
    <property type="entry name" value="Neurotransmitter-gated ion-channel ligand-binding domain"/>
    <property type="match status" value="1"/>
</dbReference>
<dbReference type="InterPro" id="IPR006202">
    <property type="entry name" value="Neur_chan_lig-bd"/>
</dbReference>
<dbReference type="SUPFAM" id="SSF63712">
    <property type="entry name" value="Nicotinic receptor ligand binding domain-like"/>
    <property type="match status" value="1"/>
</dbReference>
<keyword evidence="3 6" id="KW-1133">Transmembrane helix</keyword>
<feature type="transmembrane region" description="Helical" evidence="6">
    <location>
        <begin position="330"/>
        <end position="350"/>
    </location>
</feature>
<reference evidence="8" key="1">
    <citation type="submission" date="2022-08" db="UniProtKB">
        <authorList>
            <consortium name="EnsemblMetazoa"/>
        </authorList>
    </citation>
    <scope>IDENTIFICATION</scope>
    <source>
        <strain evidence="8">05x7-T-G4-1.051#20</strain>
    </source>
</reference>
<proteinExistence type="predicted"/>
<evidence type="ECO:0000313" key="8">
    <source>
        <dbReference type="EnsemblMetazoa" id="G27963.2:cds"/>
    </source>
</evidence>
<feature type="region of interest" description="Disordered" evidence="5">
    <location>
        <begin position="1"/>
        <end position="51"/>
    </location>
</feature>
<evidence type="ECO:0000256" key="4">
    <source>
        <dbReference type="ARBA" id="ARBA00023136"/>
    </source>
</evidence>
<dbReference type="InterPro" id="IPR036734">
    <property type="entry name" value="Neur_chan_lig-bd_sf"/>
</dbReference>
<dbReference type="InterPro" id="IPR006201">
    <property type="entry name" value="Neur_channel"/>
</dbReference>
<dbReference type="PANTHER" id="PTHR18945">
    <property type="entry name" value="NEUROTRANSMITTER GATED ION CHANNEL"/>
    <property type="match status" value="1"/>
</dbReference>
<dbReference type="EnsemblMetazoa" id="G27963.2">
    <property type="protein sequence ID" value="G27963.2:cds"/>
    <property type="gene ID" value="G27963"/>
</dbReference>
<comment type="subcellular location">
    <subcellularLocation>
        <location evidence="1">Membrane</location>
        <topology evidence="1">Multi-pass membrane protein</topology>
    </subcellularLocation>
</comment>
<dbReference type="GO" id="GO:0005230">
    <property type="term" value="F:extracellular ligand-gated monoatomic ion channel activity"/>
    <property type="evidence" value="ECO:0007669"/>
    <property type="project" value="InterPro"/>
</dbReference>